<evidence type="ECO:0000313" key="7">
    <source>
        <dbReference type="EMBL" id="MBE9214570.1"/>
    </source>
</evidence>
<dbReference type="InterPro" id="IPR051544">
    <property type="entry name" value="TPS_OM_transporter"/>
</dbReference>
<dbReference type="PANTHER" id="PTHR34597:SF3">
    <property type="entry name" value="OUTER MEMBRANE TRANSPORTER CDIB"/>
    <property type="match status" value="1"/>
</dbReference>
<keyword evidence="1" id="KW-0472">Membrane</keyword>
<sequence>MHSTNTKIIILLFFSLIIASFIPFKQLARAQSTPPDGITIPPNTPERIEETIPKPTETPLPSKPEPSLPPALQTPSTDTPTAPTTPINEGINVKKIEVLGNTVLIDDINKLIKKYENCSKQTCSVPFEDLVQLRSTITQLYIDNGYITSGAFILNNQPLESGIIEIQIVEGELERIEINGLNRLQTNYVRSRLRIATKPPLNRKRLESALQLLQLDPLLQQVNAELIPGSSPGKNILRLQLKEAPAFNAGIVIDNNQSPTIGSLQGIVFASYNNLLGFGDQLSAEYGLTDGLDIYGLGYKIPVNARDGTFNIRYSNNTSQIIEDQFADLGIRSDSQSLSFGFRQPLVKKADTELALGLALDIRRSQTFLLDDEPFSFSEGPEDGKSRVTAIRFSQEWLQRNAKQVLAARSQFSFGIDAFDATINESGIDGRFFIWLGQFQWVQQMSPKTLIIAKINTQLTPDGLLPLEKISLGGVDTVRGYRQNELVADNAIIGSVELRLPVTSDNSLQIRPFFDIGTVWNNKAENPDPQTVAGLGLGLSWQPRRDLFLQLDYGIPLIAVEDQGDSLQENGVYFSLRYQPF</sequence>
<accession>A0A8J7JVG2</accession>
<dbReference type="Proteomes" id="UP000620559">
    <property type="component" value="Unassembled WGS sequence"/>
</dbReference>
<dbReference type="InterPro" id="IPR005565">
    <property type="entry name" value="Hemolysn_activator_HlyB_C"/>
</dbReference>
<dbReference type="GO" id="GO:0098046">
    <property type="term" value="C:type V protein secretion system complex"/>
    <property type="evidence" value="ECO:0007669"/>
    <property type="project" value="TreeGrafter"/>
</dbReference>
<keyword evidence="2" id="KW-0812">Transmembrane</keyword>
<keyword evidence="8" id="KW-1185">Reference proteome</keyword>
<gene>
    <name evidence="7" type="ORF">IQ247_18170</name>
</gene>
<reference evidence="7" key="1">
    <citation type="submission" date="2020-10" db="EMBL/GenBank/DDBJ databases">
        <authorList>
            <person name="Castelo-Branco R."/>
            <person name="Eusebio N."/>
            <person name="Adriana R."/>
            <person name="Vieira A."/>
            <person name="Brugerolle De Fraissinette N."/>
            <person name="Rezende De Castro R."/>
            <person name="Schneider M.P."/>
            <person name="Vasconcelos V."/>
            <person name="Leao P.N."/>
        </authorList>
    </citation>
    <scope>NUCLEOTIDE SEQUENCE</scope>
    <source>
        <strain evidence="7">LEGE 06105</strain>
    </source>
</reference>
<dbReference type="PANTHER" id="PTHR34597">
    <property type="entry name" value="SLR1661 PROTEIN"/>
    <property type="match status" value="1"/>
</dbReference>
<keyword evidence="3" id="KW-0998">Cell outer membrane</keyword>
<feature type="domain" description="Haemolysin activator HlyB C-terminal" evidence="5">
    <location>
        <begin position="233"/>
        <end position="540"/>
    </location>
</feature>
<evidence type="ECO:0000313" key="8">
    <source>
        <dbReference type="Proteomes" id="UP000620559"/>
    </source>
</evidence>
<name>A0A8J7JVG2_9CYAN</name>
<feature type="compositionally biased region" description="Low complexity" evidence="4">
    <location>
        <begin position="74"/>
        <end position="86"/>
    </location>
</feature>
<protein>
    <submittedName>
        <fullName evidence="7">ShlB/FhaC/HecB family hemolysin secretion/activation protein</fullName>
    </submittedName>
</protein>
<dbReference type="Pfam" id="PF08479">
    <property type="entry name" value="POTRA_2"/>
    <property type="match status" value="1"/>
</dbReference>
<dbReference type="RefSeq" id="WP_193922512.1">
    <property type="nucleotide sequence ID" value="NZ_JADEWL010000064.1"/>
</dbReference>
<feature type="region of interest" description="Disordered" evidence="4">
    <location>
        <begin position="32"/>
        <end position="87"/>
    </location>
</feature>
<feature type="domain" description="Polypeptide-transport-associated ShlB-type" evidence="6">
    <location>
        <begin position="92"/>
        <end position="171"/>
    </location>
</feature>
<dbReference type="EMBL" id="JADEWL010000064">
    <property type="protein sequence ID" value="MBE9214570.1"/>
    <property type="molecule type" value="Genomic_DNA"/>
</dbReference>
<evidence type="ECO:0000256" key="1">
    <source>
        <dbReference type="ARBA" id="ARBA00022452"/>
    </source>
</evidence>
<comment type="caution">
    <text evidence="7">The sequence shown here is derived from an EMBL/GenBank/DDBJ whole genome shotgun (WGS) entry which is preliminary data.</text>
</comment>
<evidence type="ECO:0000256" key="2">
    <source>
        <dbReference type="ARBA" id="ARBA00022692"/>
    </source>
</evidence>
<evidence type="ECO:0000259" key="5">
    <source>
        <dbReference type="Pfam" id="PF03865"/>
    </source>
</evidence>
<evidence type="ECO:0000256" key="4">
    <source>
        <dbReference type="SAM" id="MobiDB-lite"/>
    </source>
</evidence>
<evidence type="ECO:0000259" key="6">
    <source>
        <dbReference type="Pfam" id="PF08479"/>
    </source>
</evidence>
<dbReference type="GO" id="GO:0008320">
    <property type="term" value="F:protein transmembrane transporter activity"/>
    <property type="evidence" value="ECO:0007669"/>
    <property type="project" value="TreeGrafter"/>
</dbReference>
<organism evidence="7 8">
    <name type="scientific">Plectonema cf. radiosum LEGE 06105</name>
    <dbReference type="NCBI Taxonomy" id="945769"/>
    <lineage>
        <taxon>Bacteria</taxon>
        <taxon>Bacillati</taxon>
        <taxon>Cyanobacteriota</taxon>
        <taxon>Cyanophyceae</taxon>
        <taxon>Oscillatoriophycideae</taxon>
        <taxon>Oscillatoriales</taxon>
        <taxon>Microcoleaceae</taxon>
        <taxon>Plectonema</taxon>
    </lineage>
</organism>
<dbReference type="Pfam" id="PF03865">
    <property type="entry name" value="ShlB"/>
    <property type="match status" value="1"/>
</dbReference>
<dbReference type="Gene3D" id="2.40.160.50">
    <property type="entry name" value="membrane protein fhac: a member of the omp85/tpsb transporter family"/>
    <property type="match status" value="1"/>
</dbReference>
<dbReference type="InterPro" id="IPR013686">
    <property type="entry name" value="Polypept-transport_assoc_ShlB"/>
</dbReference>
<evidence type="ECO:0000256" key="3">
    <source>
        <dbReference type="ARBA" id="ARBA00023237"/>
    </source>
</evidence>
<proteinExistence type="predicted"/>
<dbReference type="GO" id="GO:0046819">
    <property type="term" value="P:protein secretion by the type V secretion system"/>
    <property type="evidence" value="ECO:0007669"/>
    <property type="project" value="TreeGrafter"/>
</dbReference>
<dbReference type="AlphaFoldDB" id="A0A8J7JVG2"/>
<feature type="compositionally biased region" description="Pro residues" evidence="4">
    <location>
        <begin position="56"/>
        <end position="69"/>
    </location>
</feature>
<dbReference type="Gene3D" id="3.10.20.310">
    <property type="entry name" value="membrane protein fhac"/>
    <property type="match status" value="1"/>
</dbReference>
<keyword evidence="1" id="KW-1134">Transmembrane beta strand</keyword>